<feature type="transmembrane region" description="Helical" evidence="1">
    <location>
        <begin position="178"/>
        <end position="198"/>
    </location>
</feature>
<dbReference type="PANTHER" id="PTHR39430">
    <property type="entry name" value="MEMBRANE-ASSOCIATED PROTEASE-RELATED"/>
    <property type="match status" value="1"/>
</dbReference>
<dbReference type="GO" id="GO:0004175">
    <property type="term" value="F:endopeptidase activity"/>
    <property type="evidence" value="ECO:0007669"/>
    <property type="project" value="UniProtKB-ARBA"/>
</dbReference>
<feature type="transmembrane region" description="Helical" evidence="1">
    <location>
        <begin position="256"/>
        <end position="275"/>
    </location>
</feature>
<dbReference type="Proteomes" id="UP000254777">
    <property type="component" value="Unassembled WGS sequence"/>
</dbReference>
<feature type="transmembrane region" description="Helical" evidence="1">
    <location>
        <begin position="12"/>
        <end position="32"/>
    </location>
</feature>
<dbReference type="AlphaFoldDB" id="A0A379DAF1"/>
<accession>A0A379DAF1</accession>
<evidence type="ECO:0000256" key="1">
    <source>
        <dbReference type="SAM" id="Phobius"/>
    </source>
</evidence>
<proteinExistence type="predicted"/>
<feature type="transmembrane region" description="Helical" evidence="1">
    <location>
        <begin position="119"/>
        <end position="136"/>
    </location>
</feature>
<dbReference type="InterPro" id="IPR003675">
    <property type="entry name" value="Rce1/LyrA-like_dom"/>
</dbReference>
<feature type="transmembrane region" description="Helical" evidence="1">
    <location>
        <begin position="157"/>
        <end position="172"/>
    </location>
</feature>
<keyword evidence="3" id="KW-0645">Protease</keyword>
<dbReference type="GO" id="GO:0080120">
    <property type="term" value="P:CAAX-box protein maturation"/>
    <property type="evidence" value="ECO:0007669"/>
    <property type="project" value="UniProtKB-ARBA"/>
</dbReference>
<dbReference type="EMBL" id="UGTH01000001">
    <property type="protein sequence ID" value="SUB74829.1"/>
    <property type="molecule type" value="Genomic_DNA"/>
</dbReference>
<gene>
    <name evidence="3" type="ORF">NCTC11088_00591</name>
</gene>
<feature type="domain" description="CAAX prenyl protease 2/Lysostaphin resistance protein A-like" evidence="2">
    <location>
        <begin position="124"/>
        <end position="218"/>
    </location>
</feature>
<keyword evidence="1" id="KW-0812">Transmembrane</keyword>
<name>A0A379DAF1_9FIRM</name>
<organism evidence="3 4">
    <name type="scientific">Peptoniphilus indolicus</name>
    <dbReference type="NCBI Taxonomy" id="33030"/>
    <lineage>
        <taxon>Bacteria</taxon>
        <taxon>Bacillati</taxon>
        <taxon>Bacillota</taxon>
        <taxon>Tissierellia</taxon>
        <taxon>Tissierellales</taxon>
        <taxon>Peptoniphilaceae</taxon>
        <taxon>Peptoniphilus</taxon>
    </lineage>
</organism>
<feature type="transmembrane region" description="Helical" evidence="1">
    <location>
        <begin position="86"/>
        <end position="107"/>
    </location>
</feature>
<evidence type="ECO:0000313" key="3">
    <source>
        <dbReference type="EMBL" id="SUB74829.1"/>
    </source>
</evidence>
<dbReference type="GO" id="GO:0006508">
    <property type="term" value="P:proteolysis"/>
    <property type="evidence" value="ECO:0007669"/>
    <property type="project" value="UniProtKB-KW"/>
</dbReference>
<sequence>MTEKHLSKYQVVGGIFLSIVCLVIAQLAAIGVGRIVVKIGIPNAVANIFTGVISIVLILINLKVLIEKVLKSTLNEYRICPTNMKLKYVVIGFLMVIFVIVLLITTGAEFKIGNATNKLEIITASVFFFGIATGIAEESIFRGVILGILEKKLNRKWAILIPSVIFGGLHIIGRDLDIISIIQLMVAGTFVGILFSLITIESNSIWNSAIVHSIWNIVFIGKIINIGISENPESIYNIVLLSKNLLITGGDFGVEASLPSISIYIIFSLVVYKLLKNNDRYFQN</sequence>
<dbReference type="PANTHER" id="PTHR39430:SF1">
    <property type="entry name" value="PROTEASE"/>
    <property type="match status" value="1"/>
</dbReference>
<feature type="transmembrane region" description="Helical" evidence="1">
    <location>
        <begin position="210"/>
        <end position="228"/>
    </location>
</feature>
<dbReference type="RefSeq" id="WP_004819233.1">
    <property type="nucleotide sequence ID" value="NZ_UGTH01000001.1"/>
</dbReference>
<evidence type="ECO:0000259" key="2">
    <source>
        <dbReference type="Pfam" id="PF02517"/>
    </source>
</evidence>
<reference evidence="3 4" key="1">
    <citation type="submission" date="2018-06" db="EMBL/GenBank/DDBJ databases">
        <authorList>
            <consortium name="Pathogen Informatics"/>
            <person name="Doyle S."/>
        </authorList>
    </citation>
    <scope>NUCLEOTIDE SEQUENCE [LARGE SCALE GENOMIC DNA]</scope>
    <source>
        <strain evidence="3 4">NCTC11088</strain>
    </source>
</reference>
<feature type="transmembrane region" description="Helical" evidence="1">
    <location>
        <begin position="44"/>
        <end position="66"/>
    </location>
</feature>
<keyword evidence="1" id="KW-0472">Membrane</keyword>
<dbReference type="Pfam" id="PF02517">
    <property type="entry name" value="Rce1-like"/>
    <property type="match status" value="1"/>
</dbReference>
<keyword evidence="3" id="KW-0378">Hydrolase</keyword>
<protein>
    <submittedName>
        <fullName evidence="3">CAAX amino terminal protease self- immunity</fullName>
    </submittedName>
</protein>
<evidence type="ECO:0000313" key="4">
    <source>
        <dbReference type="Proteomes" id="UP000254777"/>
    </source>
</evidence>
<keyword evidence="1" id="KW-1133">Transmembrane helix</keyword>